<dbReference type="Gene3D" id="3.40.640.10">
    <property type="entry name" value="Type I PLP-dependent aspartate aminotransferase-like (Major domain)"/>
    <property type="match status" value="1"/>
</dbReference>
<accession>A0A4R1NH66</accession>
<dbReference type="AlphaFoldDB" id="A0A4R1NH66"/>
<evidence type="ECO:0000256" key="5">
    <source>
        <dbReference type="ARBA" id="ARBA00023163"/>
    </source>
</evidence>
<sequence length="465" mass="51430">MKRFDRWTHYMHERPERPAYLLIADLIHDAIESGDFQPRDRLPPLRDLAVKLSLNYTTVTRGYAEARKRGLIDSRPGTGSFIRGKVPSIPPRNGSSYEMTMNLPVEPDSPDLVAQIRQGALNLFAHKDLFPLLRYHDFGGNHDDKEAGCRWLGRRLPAVAPERLLVCPGIHSVLVGLLTLLARRGGEICVGSLVYPGLKAIAAQLDITLHALECDGDGPMPRSFENACQTGQIRALYLNPTINNPTTLTLPLRRREKLADVALRYSVPIIEDDAYGMLPSASLPAMAELVPELTWYITGLSKCFGAGLRIAWVHAPTVRQGQHLAGAMRALTVMSSPFTNALAAQWINDGTAEKMLLAVREEAVLRQRMAARLLRNYSLQADAEGFHLWLRLPHCQGWNPSDVAVKLRHQGVSAVSSAAFCTDNNPPDALRLCLGGPNSREQCEGMLKNVADMLEYPAWLSTVAL</sequence>
<evidence type="ECO:0000256" key="3">
    <source>
        <dbReference type="ARBA" id="ARBA00023015"/>
    </source>
</evidence>
<dbReference type="PANTHER" id="PTHR46577:SF1">
    <property type="entry name" value="HTH-TYPE TRANSCRIPTIONAL REGULATORY PROTEIN GABR"/>
    <property type="match status" value="1"/>
</dbReference>
<keyword evidence="5" id="KW-0804">Transcription</keyword>
<dbReference type="SUPFAM" id="SSF46785">
    <property type="entry name" value="Winged helix' DNA-binding domain"/>
    <property type="match status" value="1"/>
</dbReference>
<dbReference type="RefSeq" id="WP_132922345.1">
    <property type="nucleotide sequence ID" value="NZ_SJOI01000001.1"/>
</dbReference>
<protein>
    <submittedName>
        <fullName evidence="7">GntR family transcriptional regulator</fullName>
    </submittedName>
</protein>
<keyword evidence="8" id="KW-1185">Reference proteome</keyword>
<keyword evidence="2" id="KW-0663">Pyridoxal phosphate</keyword>
<comment type="caution">
    <text evidence="7">The sequence shown here is derived from an EMBL/GenBank/DDBJ whole genome shotgun (WGS) entry which is preliminary data.</text>
</comment>
<dbReference type="CDD" id="cd07377">
    <property type="entry name" value="WHTH_GntR"/>
    <property type="match status" value="1"/>
</dbReference>
<dbReference type="InterPro" id="IPR051446">
    <property type="entry name" value="HTH_trans_reg/aminotransferase"/>
</dbReference>
<dbReference type="Gene3D" id="1.10.10.10">
    <property type="entry name" value="Winged helix-like DNA-binding domain superfamily/Winged helix DNA-binding domain"/>
    <property type="match status" value="1"/>
</dbReference>
<dbReference type="Proteomes" id="UP000294555">
    <property type="component" value="Unassembled WGS sequence"/>
</dbReference>
<dbReference type="InterPro" id="IPR015422">
    <property type="entry name" value="PyrdxlP-dep_Trfase_small"/>
</dbReference>
<organism evidence="7 8">
    <name type="scientific">Sodalis ligni</name>
    <dbReference type="NCBI Taxonomy" id="2697027"/>
    <lineage>
        <taxon>Bacteria</taxon>
        <taxon>Pseudomonadati</taxon>
        <taxon>Pseudomonadota</taxon>
        <taxon>Gammaproteobacteria</taxon>
        <taxon>Enterobacterales</taxon>
        <taxon>Bruguierivoracaceae</taxon>
        <taxon>Sodalis</taxon>
    </lineage>
</organism>
<evidence type="ECO:0000313" key="7">
    <source>
        <dbReference type="EMBL" id="TCL03480.1"/>
    </source>
</evidence>
<proteinExistence type="inferred from homology"/>
<dbReference type="InterPro" id="IPR015424">
    <property type="entry name" value="PyrdxlP-dep_Trfase"/>
</dbReference>
<dbReference type="GO" id="GO:0030170">
    <property type="term" value="F:pyridoxal phosphate binding"/>
    <property type="evidence" value="ECO:0007669"/>
    <property type="project" value="InterPro"/>
</dbReference>
<name>A0A4R1NH66_9GAMM</name>
<dbReference type="InterPro" id="IPR036388">
    <property type="entry name" value="WH-like_DNA-bd_sf"/>
</dbReference>
<dbReference type="InterPro" id="IPR000524">
    <property type="entry name" value="Tscrpt_reg_HTH_GntR"/>
</dbReference>
<dbReference type="InterPro" id="IPR036390">
    <property type="entry name" value="WH_DNA-bd_sf"/>
</dbReference>
<evidence type="ECO:0000256" key="2">
    <source>
        <dbReference type="ARBA" id="ARBA00022898"/>
    </source>
</evidence>
<dbReference type="OrthoDB" id="9804020at2"/>
<dbReference type="GO" id="GO:0003677">
    <property type="term" value="F:DNA binding"/>
    <property type="evidence" value="ECO:0007669"/>
    <property type="project" value="UniProtKB-KW"/>
</dbReference>
<dbReference type="EMBL" id="SJOI01000001">
    <property type="protein sequence ID" value="TCL03480.1"/>
    <property type="molecule type" value="Genomic_DNA"/>
</dbReference>
<evidence type="ECO:0000313" key="8">
    <source>
        <dbReference type="Proteomes" id="UP000294555"/>
    </source>
</evidence>
<dbReference type="Pfam" id="PF00155">
    <property type="entry name" value="Aminotran_1_2"/>
    <property type="match status" value="1"/>
</dbReference>
<dbReference type="InterPro" id="IPR015421">
    <property type="entry name" value="PyrdxlP-dep_Trfase_major"/>
</dbReference>
<reference evidence="7 8" key="1">
    <citation type="submission" date="2019-02" db="EMBL/GenBank/DDBJ databases">
        <title>Investigation of anaerobic lignin degradation for improved lignocellulosic biofuels.</title>
        <authorList>
            <person name="Deangelis K."/>
        </authorList>
    </citation>
    <scope>NUCLEOTIDE SEQUENCE [LARGE SCALE GENOMIC DNA]</scope>
    <source>
        <strain evidence="7 8">159R</strain>
    </source>
</reference>
<dbReference type="CDD" id="cd00609">
    <property type="entry name" value="AAT_like"/>
    <property type="match status" value="1"/>
</dbReference>
<evidence type="ECO:0000259" key="6">
    <source>
        <dbReference type="PROSITE" id="PS50949"/>
    </source>
</evidence>
<dbReference type="PANTHER" id="PTHR46577">
    <property type="entry name" value="HTH-TYPE TRANSCRIPTIONAL REGULATORY PROTEIN GABR"/>
    <property type="match status" value="1"/>
</dbReference>
<dbReference type="InterPro" id="IPR004839">
    <property type="entry name" value="Aminotransferase_I/II_large"/>
</dbReference>
<evidence type="ECO:0000256" key="4">
    <source>
        <dbReference type="ARBA" id="ARBA00023125"/>
    </source>
</evidence>
<dbReference type="SMART" id="SM00345">
    <property type="entry name" value="HTH_GNTR"/>
    <property type="match status" value="1"/>
</dbReference>
<dbReference type="GO" id="GO:0003700">
    <property type="term" value="F:DNA-binding transcription factor activity"/>
    <property type="evidence" value="ECO:0007669"/>
    <property type="project" value="InterPro"/>
</dbReference>
<gene>
    <name evidence="7" type="ORF">EZJ58_1552</name>
</gene>
<evidence type="ECO:0000256" key="1">
    <source>
        <dbReference type="ARBA" id="ARBA00005384"/>
    </source>
</evidence>
<dbReference type="SUPFAM" id="SSF53383">
    <property type="entry name" value="PLP-dependent transferases"/>
    <property type="match status" value="1"/>
</dbReference>
<keyword evidence="3" id="KW-0805">Transcription regulation</keyword>
<comment type="similarity">
    <text evidence="1">In the C-terminal section; belongs to the class-I pyridoxal-phosphate-dependent aminotransferase family.</text>
</comment>
<feature type="domain" description="HTH gntR-type" evidence="6">
    <location>
        <begin position="17"/>
        <end position="85"/>
    </location>
</feature>
<dbReference type="PROSITE" id="PS50949">
    <property type="entry name" value="HTH_GNTR"/>
    <property type="match status" value="1"/>
</dbReference>
<keyword evidence="4" id="KW-0238">DNA-binding</keyword>
<dbReference type="Gene3D" id="3.90.1150.10">
    <property type="entry name" value="Aspartate Aminotransferase, domain 1"/>
    <property type="match status" value="1"/>
</dbReference>
<dbReference type="Pfam" id="PF00392">
    <property type="entry name" value="GntR"/>
    <property type="match status" value="1"/>
</dbReference>